<dbReference type="Pfam" id="PF02515">
    <property type="entry name" value="CoA_transf_3"/>
    <property type="match status" value="1"/>
</dbReference>
<accession>A0ABP7K1F9</accession>
<keyword evidence="2" id="KW-0808">Transferase</keyword>
<evidence type="ECO:0000313" key="2">
    <source>
        <dbReference type="EMBL" id="GAA3862346.1"/>
    </source>
</evidence>
<comment type="caution">
    <text evidence="2">The sequence shown here is derived from an EMBL/GenBank/DDBJ whole genome shotgun (WGS) entry which is preliminary data.</text>
</comment>
<dbReference type="RefSeq" id="WP_345061612.1">
    <property type="nucleotide sequence ID" value="NZ_BAABCN010000002.1"/>
</dbReference>
<protein>
    <submittedName>
        <fullName evidence="2">CoA transferase</fullName>
    </submittedName>
</protein>
<dbReference type="Proteomes" id="UP001501803">
    <property type="component" value="Unassembled WGS sequence"/>
</dbReference>
<sequence>MVSEQNRAGSPADSTVIITEMLAQVLESTPDQVARDVSVTGRGSLPSVFPVTELATASIGAVGLAVSDLIAAVEGHHPAVTVDRRLASMWFASSLRPDGWQPPPPWDAIAGDYEAADGWIRLHTNAPAHREAALRVLGVPADRDRVADAVTGWTQDALEEAVVAAGGCAAAMHTLTEWQQGEVGRRVAAEPLIGWTDTGSAHTDTDTGAVAPASSRSSFDATRPLAGIRVLDLTRVLAGPIATRSLALLGADVLRIDPPWWEEPGVIPDVMLGKRSARLDLRDEHARQRLLTLLADCDVLVHGYRPGALDSLGLDAATRLATRPGLIEVGLDAYGWTSEWTARRGFDSLVQMSAGIADAGMRHLQRDKPTPLPVQALDHATGYLMAAAAVRGITRRLTEGIGSRASLSLARTAHVLTGFGIVGPQDAIDAERTDDVNPAIEHTEWGPARRLVVPLRIDGVRTSAPIPARRLGSDRPEW</sequence>
<evidence type="ECO:0000313" key="3">
    <source>
        <dbReference type="Proteomes" id="UP001501803"/>
    </source>
</evidence>
<dbReference type="PANTHER" id="PTHR48229">
    <property type="entry name" value="CAIB/BAIF FAMILY ENZYME (AFU_ORTHOLOGUE AFUA_1G05360)-RELATED"/>
    <property type="match status" value="1"/>
</dbReference>
<dbReference type="InterPro" id="IPR003673">
    <property type="entry name" value="CoA-Trfase_fam_III"/>
</dbReference>
<organism evidence="2 3">
    <name type="scientific">Leifsonia kafniensis</name>
    <dbReference type="NCBI Taxonomy" id="475957"/>
    <lineage>
        <taxon>Bacteria</taxon>
        <taxon>Bacillati</taxon>
        <taxon>Actinomycetota</taxon>
        <taxon>Actinomycetes</taxon>
        <taxon>Micrococcales</taxon>
        <taxon>Microbacteriaceae</taxon>
        <taxon>Leifsonia</taxon>
    </lineage>
</organism>
<dbReference type="EMBL" id="BAABCN010000002">
    <property type="protein sequence ID" value="GAA3862346.1"/>
    <property type="molecule type" value="Genomic_DNA"/>
</dbReference>
<reference evidence="3" key="1">
    <citation type="journal article" date="2019" name="Int. J. Syst. Evol. Microbiol.">
        <title>The Global Catalogue of Microorganisms (GCM) 10K type strain sequencing project: providing services to taxonomists for standard genome sequencing and annotation.</title>
        <authorList>
            <consortium name="The Broad Institute Genomics Platform"/>
            <consortium name="The Broad Institute Genome Sequencing Center for Infectious Disease"/>
            <person name="Wu L."/>
            <person name="Ma J."/>
        </authorList>
    </citation>
    <scope>NUCLEOTIDE SEQUENCE [LARGE SCALE GENOMIC DNA]</scope>
    <source>
        <strain evidence="3">JCM 17021</strain>
    </source>
</reference>
<feature type="region of interest" description="Disordered" evidence="1">
    <location>
        <begin position="196"/>
        <end position="215"/>
    </location>
</feature>
<keyword evidence="3" id="KW-1185">Reference proteome</keyword>
<dbReference type="SUPFAM" id="SSF89796">
    <property type="entry name" value="CoA-transferase family III (CaiB/BaiF)"/>
    <property type="match status" value="2"/>
</dbReference>
<dbReference type="Gene3D" id="3.40.50.10540">
    <property type="entry name" value="Crotonobetainyl-coa:carnitine coa-transferase, domain 1"/>
    <property type="match status" value="1"/>
</dbReference>
<dbReference type="PANTHER" id="PTHR48229:SF1">
    <property type="entry name" value="ALPHA METHYLACYL-COA RACEMASE-RELATED"/>
    <property type="match status" value="1"/>
</dbReference>
<dbReference type="InterPro" id="IPR023606">
    <property type="entry name" value="CoA-Trfase_III_dom_1_sf"/>
</dbReference>
<dbReference type="InterPro" id="IPR052985">
    <property type="entry name" value="CoA-trans_III_biosynth/detox"/>
</dbReference>
<proteinExistence type="predicted"/>
<dbReference type="GO" id="GO:0016740">
    <property type="term" value="F:transferase activity"/>
    <property type="evidence" value="ECO:0007669"/>
    <property type="project" value="UniProtKB-KW"/>
</dbReference>
<evidence type="ECO:0000256" key="1">
    <source>
        <dbReference type="SAM" id="MobiDB-lite"/>
    </source>
</evidence>
<gene>
    <name evidence="2" type="ORF">GCM10022381_03180</name>
</gene>
<name>A0ABP7K1F9_9MICO</name>